<evidence type="ECO:0000313" key="2">
    <source>
        <dbReference type="EMBL" id="GEL96815.1"/>
    </source>
</evidence>
<keyword evidence="1" id="KW-0812">Transmembrane</keyword>
<dbReference type="AlphaFoldDB" id="A0A511JFV1"/>
<evidence type="ECO:0000256" key="1">
    <source>
        <dbReference type="SAM" id="Phobius"/>
    </source>
</evidence>
<proteinExistence type="predicted"/>
<feature type="transmembrane region" description="Helical" evidence="1">
    <location>
        <begin position="39"/>
        <end position="60"/>
    </location>
</feature>
<dbReference type="OrthoDB" id="4823259at2"/>
<gene>
    <name evidence="2" type="ORF">CTE05_03620</name>
</gene>
<keyword evidence="1" id="KW-1133">Transmembrane helix</keyword>
<dbReference type="RefSeq" id="WP_146844386.1">
    <property type="nucleotide sequence ID" value="NZ_BJWH01000001.1"/>
</dbReference>
<accession>A0A511JFV1</accession>
<sequence length="402" mass="41016">MSPDLTRTLHDAVDTGPDDSPFDVLTLTGRIRRRRTVRAGVRGGVAVGAVGAVALGAVYVGGRQPSSVLPAARADAEPGTCASDIGLLPAADPGRVGLLPSTDGSWYQDEPSAIPPQGTDLGTLVGRFMSPVLVRELSPGARDAAVAELVRSANESLAAAEERRSSRLAAPPGGVPLTAGEVAALDRGVEVARQQLELAQTSETITGVGDELDSQVLVTHDGTVVASDADPSPDPRYSWTSSPDRSVVMGLTSTELITCASDGDPGGEPLPAGEYAVYVSYAEAGGRAVAGPWSLTLVDMPPVPTGFPGGFPVDDVPLIGGRLVSVTPAGGSGGEGWDVVIAVEGDDAAREAVRLLDDDRTTYPALAPPPGMTFPVAGWEVGIAASTSPDGEPTVAYSIRRG</sequence>
<protein>
    <submittedName>
        <fullName evidence="2">Uncharacterized protein</fullName>
    </submittedName>
</protein>
<keyword evidence="1" id="KW-0472">Membrane</keyword>
<organism evidence="2 3">
    <name type="scientific">Cellulomonas terrae</name>
    <dbReference type="NCBI Taxonomy" id="311234"/>
    <lineage>
        <taxon>Bacteria</taxon>
        <taxon>Bacillati</taxon>
        <taxon>Actinomycetota</taxon>
        <taxon>Actinomycetes</taxon>
        <taxon>Micrococcales</taxon>
        <taxon>Cellulomonadaceae</taxon>
        <taxon>Cellulomonas</taxon>
    </lineage>
</organism>
<dbReference type="Proteomes" id="UP000321049">
    <property type="component" value="Unassembled WGS sequence"/>
</dbReference>
<comment type="caution">
    <text evidence="2">The sequence shown here is derived from an EMBL/GenBank/DDBJ whole genome shotgun (WGS) entry which is preliminary data.</text>
</comment>
<dbReference type="EMBL" id="BJWH01000001">
    <property type="protein sequence ID" value="GEL96815.1"/>
    <property type="molecule type" value="Genomic_DNA"/>
</dbReference>
<keyword evidence="3" id="KW-1185">Reference proteome</keyword>
<reference evidence="2 3" key="1">
    <citation type="submission" date="2019-07" db="EMBL/GenBank/DDBJ databases">
        <title>Whole genome shotgun sequence of Cellulomonas terrae NBRC 100819.</title>
        <authorList>
            <person name="Hosoyama A."/>
            <person name="Uohara A."/>
            <person name="Ohji S."/>
            <person name="Ichikawa N."/>
        </authorList>
    </citation>
    <scope>NUCLEOTIDE SEQUENCE [LARGE SCALE GENOMIC DNA]</scope>
    <source>
        <strain evidence="2 3">NBRC 100819</strain>
    </source>
</reference>
<evidence type="ECO:0000313" key="3">
    <source>
        <dbReference type="Proteomes" id="UP000321049"/>
    </source>
</evidence>
<name>A0A511JFV1_9CELL</name>